<dbReference type="PANTHER" id="PTHR15938">
    <property type="entry name" value="TBP-1 INTERACTING PROTEIN"/>
    <property type="match status" value="1"/>
</dbReference>
<evidence type="ECO:0000256" key="4">
    <source>
        <dbReference type="ARBA" id="ARBA00023054"/>
    </source>
</evidence>
<dbReference type="GO" id="GO:0000794">
    <property type="term" value="C:condensed nuclear chromosome"/>
    <property type="evidence" value="ECO:0007669"/>
    <property type="project" value="TreeGrafter"/>
</dbReference>
<evidence type="ECO:0000259" key="8">
    <source>
        <dbReference type="Pfam" id="PF07106"/>
    </source>
</evidence>
<dbReference type="GO" id="GO:0003690">
    <property type="term" value="F:double-stranded DNA binding"/>
    <property type="evidence" value="ECO:0007669"/>
    <property type="project" value="TreeGrafter"/>
</dbReference>
<dbReference type="GO" id="GO:0120230">
    <property type="term" value="F:recombinase activator activity"/>
    <property type="evidence" value="ECO:0007669"/>
    <property type="project" value="TreeGrafter"/>
</dbReference>
<evidence type="ECO:0000256" key="5">
    <source>
        <dbReference type="ARBA" id="ARBA00023172"/>
    </source>
</evidence>
<feature type="domain" description="Leucine zipper with capping helix" evidence="9">
    <location>
        <begin position="149"/>
        <end position="195"/>
    </location>
</feature>
<evidence type="ECO:0000256" key="1">
    <source>
        <dbReference type="ARBA" id="ARBA00004123"/>
    </source>
</evidence>
<dbReference type="GO" id="GO:0120231">
    <property type="term" value="C:DNA recombinase auxiliary factor complex"/>
    <property type="evidence" value="ECO:0007669"/>
    <property type="project" value="TreeGrafter"/>
</dbReference>
<comment type="similarity">
    <text evidence="2">Belongs to the HOP2 family.</text>
</comment>
<dbReference type="GO" id="GO:0000709">
    <property type="term" value="P:meiotic joint molecule formation"/>
    <property type="evidence" value="ECO:0007669"/>
    <property type="project" value="TreeGrafter"/>
</dbReference>
<name>K1P0R0_MAGGI</name>
<reference evidence="10" key="1">
    <citation type="journal article" date="2012" name="Nature">
        <title>The oyster genome reveals stress adaptation and complexity of shell formation.</title>
        <authorList>
            <person name="Zhang G."/>
            <person name="Fang X."/>
            <person name="Guo X."/>
            <person name="Li L."/>
            <person name="Luo R."/>
            <person name="Xu F."/>
            <person name="Yang P."/>
            <person name="Zhang L."/>
            <person name="Wang X."/>
            <person name="Qi H."/>
            <person name="Xiong Z."/>
            <person name="Que H."/>
            <person name="Xie Y."/>
            <person name="Holland P.W."/>
            <person name="Paps J."/>
            <person name="Zhu Y."/>
            <person name="Wu F."/>
            <person name="Chen Y."/>
            <person name="Wang J."/>
            <person name="Peng C."/>
            <person name="Meng J."/>
            <person name="Yang L."/>
            <person name="Liu J."/>
            <person name="Wen B."/>
            <person name="Zhang N."/>
            <person name="Huang Z."/>
            <person name="Zhu Q."/>
            <person name="Feng Y."/>
            <person name="Mount A."/>
            <person name="Hedgecock D."/>
            <person name="Xu Z."/>
            <person name="Liu Y."/>
            <person name="Domazet-Loso T."/>
            <person name="Du Y."/>
            <person name="Sun X."/>
            <person name="Zhang S."/>
            <person name="Liu B."/>
            <person name="Cheng P."/>
            <person name="Jiang X."/>
            <person name="Li J."/>
            <person name="Fan D."/>
            <person name="Wang W."/>
            <person name="Fu W."/>
            <person name="Wang T."/>
            <person name="Wang B."/>
            <person name="Zhang J."/>
            <person name="Peng Z."/>
            <person name="Li Y."/>
            <person name="Li N."/>
            <person name="Wang J."/>
            <person name="Chen M."/>
            <person name="He Y."/>
            <person name="Tan F."/>
            <person name="Song X."/>
            <person name="Zheng Q."/>
            <person name="Huang R."/>
            <person name="Yang H."/>
            <person name="Du X."/>
            <person name="Chen L."/>
            <person name="Yang M."/>
            <person name="Gaffney P.M."/>
            <person name="Wang S."/>
            <person name="Luo L."/>
            <person name="She Z."/>
            <person name="Ming Y."/>
            <person name="Huang W."/>
            <person name="Zhang S."/>
            <person name="Huang B."/>
            <person name="Zhang Y."/>
            <person name="Qu T."/>
            <person name="Ni P."/>
            <person name="Miao G."/>
            <person name="Wang J."/>
            <person name="Wang Q."/>
            <person name="Steinberg C.E."/>
            <person name="Wang H."/>
            <person name="Li N."/>
            <person name="Qian L."/>
            <person name="Zhang G."/>
            <person name="Li Y."/>
            <person name="Yang H."/>
            <person name="Liu X."/>
            <person name="Wang J."/>
            <person name="Yin Y."/>
            <person name="Wang J."/>
        </authorList>
    </citation>
    <scope>NUCLEOTIDE SEQUENCE [LARGE SCALE GENOMIC DNA]</scope>
    <source>
        <strain evidence="10">05x7-T-G4-1.051#20</strain>
    </source>
</reference>
<evidence type="ECO:0000256" key="3">
    <source>
        <dbReference type="ARBA" id="ARBA00016093"/>
    </source>
</evidence>
<dbReference type="Gene3D" id="1.10.10.10">
    <property type="entry name" value="Winged helix-like DNA-binding domain superfamily/Winged helix DNA-binding domain"/>
    <property type="match status" value="1"/>
</dbReference>
<feature type="domain" description="Homologous-pairing protein 2 winged helix" evidence="8">
    <location>
        <begin position="8"/>
        <end position="68"/>
    </location>
</feature>
<keyword evidence="4" id="KW-0175">Coiled coil</keyword>
<protein>
    <recommendedName>
        <fullName evidence="3">Homologous-pairing protein 2 homolog</fullName>
    </recommendedName>
</protein>
<organism evidence="10">
    <name type="scientific">Magallana gigas</name>
    <name type="common">Pacific oyster</name>
    <name type="synonym">Crassostrea gigas</name>
    <dbReference type="NCBI Taxonomy" id="29159"/>
    <lineage>
        <taxon>Eukaryota</taxon>
        <taxon>Metazoa</taxon>
        <taxon>Spiralia</taxon>
        <taxon>Lophotrochozoa</taxon>
        <taxon>Mollusca</taxon>
        <taxon>Bivalvia</taxon>
        <taxon>Autobranchia</taxon>
        <taxon>Pteriomorphia</taxon>
        <taxon>Ostreida</taxon>
        <taxon>Ostreoidea</taxon>
        <taxon>Ostreidae</taxon>
        <taxon>Magallana</taxon>
    </lineage>
</organism>
<proteinExistence type="inferred from homology"/>
<evidence type="ECO:0000256" key="6">
    <source>
        <dbReference type="ARBA" id="ARBA00023242"/>
    </source>
</evidence>
<dbReference type="PANTHER" id="PTHR15938:SF0">
    <property type="entry name" value="HOMOLOGOUS-PAIRING PROTEIN 2 HOMOLOG"/>
    <property type="match status" value="1"/>
</dbReference>
<evidence type="ECO:0000259" key="9">
    <source>
        <dbReference type="Pfam" id="PF18517"/>
    </source>
</evidence>
<evidence type="ECO:0000256" key="2">
    <source>
        <dbReference type="ARBA" id="ARBA00007922"/>
    </source>
</evidence>
<dbReference type="InterPro" id="IPR010776">
    <property type="entry name" value="Hop2_WH_dom"/>
</dbReference>
<gene>
    <name evidence="10" type="ORF">CGI_10001111</name>
</gene>
<keyword evidence="6" id="KW-0539">Nucleus</keyword>
<dbReference type="InterPro" id="IPR040661">
    <property type="entry name" value="LZ3wCH"/>
</dbReference>
<dbReference type="Pfam" id="PF18517">
    <property type="entry name" value="LZ3wCH"/>
    <property type="match status" value="1"/>
</dbReference>
<dbReference type="EMBL" id="JH823075">
    <property type="protein sequence ID" value="EKC17332.1"/>
    <property type="molecule type" value="Genomic_DNA"/>
</dbReference>
<dbReference type="GO" id="GO:0007129">
    <property type="term" value="P:homologous chromosome pairing at meiosis"/>
    <property type="evidence" value="ECO:0007669"/>
    <property type="project" value="TreeGrafter"/>
</dbReference>
<keyword evidence="5" id="KW-0233">DNA recombination</keyword>
<evidence type="ECO:0000256" key="7">
    <source>
        <dbReference type="ARBA" id="ARBA00023254"/>
    </source>
</evidence>
<dbReference type="AlphaFoldDB" id="K1P0R0"/>
<evidence type="ECO:0000313" key="10">
    <source>
        <dbReference type="EMBL" id="EKC17332.1"/>
    </source>
</evidence>
<sequence>MSKSKDANAAKAVVEYLNRQNRPYSAIDIFNNLHKEYGKTAIVKACESLSQSGQIKEKVYGKQKVYVADQGQFPDVDDGEIRDMDARISDLSAQCKEKDEEVRRLDAELRGLNSSISTEDAILQLKQLTEECEACSRKLNTLKDGGKTVSPEEKDRIYEARKKYVKEWRKRKRISNDILGAILEGYPKTKKQLYKTRHLMANLKINVQGLVGAILYTVAAAFLCEALHVFIKVQELKKHKVPVHLGLSTCHVVLTGLRISLVLAVLSGNMWVWISLGVGAGTGYFFLRPCLNSATSGVSEDDDVYGHGRARLKTVRKLGHYSVHKSAQQICRAQEEKRDDYYKLTTENNNNNNTNNRFDTDRQTQPLLHTAPQCAEVPTLKEERSSTTFLPSAQPTCTIQNMSNEERWDYIRETFQKLSRSHLYAGLERRRMQDQSNLSCQSPRNTSHAHWESSFDVSAVDFNDLLNEESYRAQEIAQGS</sequence>
<dbReference type="Pfam" id="PF07106">
    <property type="entry name" value="WHD_TBPIP"/>
    <property type="match status" value="1"/>
</dbReference>
<accession>K1P0R0</accession>
<dbReference type="InterPro" id="IPR036388">
    <property type="entry name" value="WH-like_DNA-bd_sf"/>
</dbReference>
<dbReference type="InParanoid" id="K1P0R0"/>
<comment type="subcellular location">
    <subcellularLocation>
        <location evidence="1">Nucleus</location>
    </subcellularLocation>
</comment>
<dbReference type="GO" id="GO:0010774">
    <property type="term" value="P:meiotic strand invasion involved in reciprocal meiotic recombination"/>
    <property type="evidence" value="ECO:0007669"/>
    <property type="project" value="TreeGrafter"/>
</dbReference>
<keyword evidence="7" id="KW-0469">Meiosis</keyword>
<dbReference type="HOGENOM" id="CLU_568901_0_0_1"/>